<accession>A0ABN7WAS5</accession>
<protein>
    <submittedName>
        <fullName evidence="2">20873_t:CDS:1</fullName>
    </submittedName>
</protein>
<gene>
    <name evidence="2" type="ORF">GMARGA_LOCUS28442</name>
</gene>
<feature type="non-terminal residue" evidence="2">
    <location>
        <position position="1"/>
    </location>
</feature>
<sequence length="169" mass="18894">TSTTGTSTTRTSTTRTSTTRASKAINLVSSDDSETDSLVSSDYDTQEDDNFQNDDNDNRVNLVIKCLLAALAASFKKRNHPAVYFFSFTSYENEQGEDDNEDNNEDDNEIDNEDDNESMTEKKKKIADAIEFVNKVIREKKLSEAKKTPSEVIAEVIGGGPWFAKCIRK</sequence>
<reference evidence="2 3" key="1">
    <citation type="submission" date="2021-06" db="EMBL/GenBank/DDBJ databases">
        <authorList>
            <person name="Kallberg Y."/>
            <person name="Tangrot J."/>
            <person name="Rosling A."/>
        </authorList>
    </citation>
    <scope>NUCLEOTIDE SEQUENCE [LARGE SCALE GENOMIC DNA]</scope>
    <source>
        <strain evidence="2 3">120-4 pot B 10/14</strain>
    </source>
</reference>
<feature type="region of interest" description="Disordered" evidence="1">
    <location>
        <begin position="1"/>
        <end position="56"/>
    </location>
</feature>
<feature type="compositionally biased region" description="Acidic residues" evidence="1">
    <location>
        <begin position="94"/>
        <end position="118"/>
    </location>
</feature>
<feature type="region of interest" description="Disordered" evidence="1">
    <location>
        <begin position="93"/>
        <end position="123"/>
    </location>
</feature>
<feature type="compositionally biased region" description="Acidic residues" evidence="1">
    <location>
        <begin position="44"/>
        <end position="55"/>
    </location>
</feature>
<organism evidence="2 3">
    <name type="scientific">Gigaspora margarita</name>
    <dbReference type="NCBI Taxonomy" id="4874"/>
    <lineage>
        <taxon>Eukaryota</taxon>
        <taxon>Fungi</taxon>
        <taxon>Fungi incertae sedis</taxon>
        <taxon>Mucoromycota</taxon>
        <taxon>Glomeromycotina</taxon>
        <taxon>Glomeromycetes</taxon>
        <taxon>Diversisporales</taxon>
        <taxon>Gigasporaceae</taxon>
        <taxon>Gigaspora</taxon>
    </lineage>
</organism>
<comment type="caution">
    <text evidence="2">The sequence shown here is derived from an EMBL/GenBank/DDBJ whole genome shotgun (WGS) entry which is preliminary data.</text>
</comment>
<dbReference type="Proteomes" id="UP000789901">
    <property type="component" value="Unassembled WGS sequence"/>
</dbReference>
<dbReference type="EMBL" id="CAJVQB010036408">
    <property type="protein sequence ID" value="CAG8823880.1"/>
    <property type="molecule type" value="Genomic_DNA"/>
</dbReference>
<feature type="compositionally biased region" description="Low complexity" evidence="1">
    <location>
        <begin position="1"/>
        <end position="20"/>
    </location>
</feature>
<keyword evidence="3" id="KW-1185">Reference proteome</keyword>
<name>A0ABN7WAS5_GIGMA</name>
<evidence type="ECO:0000256" key="1">
    <source>
        <dbReference type="SAM" id="MobiDB-lite"/>
    </source>
</evidence>
<evidence type="ECO:0000313" key="3">
    <source>
        <dbReference type="Proteomes" id="UP000789901"/>
    </source>
</evidence>
<proteinExistence type="predicted"/>
<evidence type="ECO:0000313" key="2">
    <source>
        <dbReference type="EMBL" id="CAG8823880.1"/>
    </source>
</evidence>